<proteinExistence type="predicted"/>
<dbReference type="InterPro" id="IPR032816">
    <property type="entry name" value="VTT_dom"/>
</dbReference>
<dbReference type="KEGG" id="harc:HARCEL1_05390"/>
<feature type="transmembrane region" description="Helical" evidence="1">
    <location>
        <begin position="64"/>
        <end position="85"/>
    </location>
</feature>
<accession>A0A2R4X075</accession>
<keyword evidence="1" id="KW-1133">Transmembrane helix</keyword>
<feature type="domain" description="VTT" evidence="2">
    <location>
        <begin position="65"/>
        <end position="174"/>
    </location>
</feature>
<keyword evidence="1" id="KW-0812">Transmembrane</keyword>
<reference evidence="3 4" key="1">
    <citation type="submission" date="2018-04" db="EMBL/GenBank/DDBJ databases">
        <title>Halococcoides cellulosivorans gen. nov., sp. nov., an extremely halophilic cellulose-utilizing haloarchaeon from hypersaline lakes.</title>
        <authorList>
            <person name="Sorokin D.Y."/>
            <person name="Toshchakov S.V."/>
            <person name="Samarov N.I."/>
            <person name="Korzhenkov A."/>
            <person name="Kublanov I.V."/>
        </authorList>
    </citation>
    <scope>NUCLEOTIDE SEQUENCE [LARGE SCALE GENOMIC DNA]</scope>
    <source>
        <strain evidence="3 4">HArcel1</strain>
    </source>
</reference>
<keyword evidence="4" id="KW-1185">Reference proteome</keyword>
<dbReference type="Proteomes" id="UP000244727">
    <property type="component" value="Chromosome"/>
</dbReference>
<evidence type="ECO:0000313" key="3">
    <source>
        <dbReference type="EMBL" id="AWB27177.1"/>
    </source>
</evidence>
<feature type="transmembrane region" description="Helical" evidence="1">
    <location>
        <begin position="156"/>
        <end position="179"/>
    </location>
</feature>
<evidence type="ECO:0000259" key="2">
    <source>
        <dbReference type="Pfam" id="PF09335"/>
    </source>
</evidence>
<feature type="transmembrane region" description="Helical" evidence="1">
    <location>
        <begin position="24"/>
        <end position="44"/>
    </location>
</feature>
<gene>
    <name evidence="3" type="ORF">HARCEL1_05390</name>
</gene>
<sequence>MLTDGIVIATPALGPWVERSVRTATGPVGLVIVFVYSVAIVVALPTPGELVLAAPLDLGVGHPATLATIVLVSATGKALGSVLALRIGHGVSRSDPVLDLFRRAPIDVVGYSETTTVAIARRYGYVGLAVVLSVPTFPDTLPVYACSVVGSDARRFALATFVGSIGRLVIVLGAVVAGIELVGV</sequence>
<protein>
    <recommendedName>
        <fullName evidence="2">VTT domain-containing protein</fullName>
    </recommendedName>
</protein>
<dbReference type="GeneID" id="36511919"/>
<dbReference type="EMBL" id="CP028858">
    <property type="protein sequence ID" value="AWB27177.1"/>
    <property type="molecule type" value="Genomic_DNA"/>
</dbReference>
<dbReference type="AlphaFoldDB" id="A0A2R4X075"/>
<evidence type="ECO:0000313" key="4">
    <source>
        <dbReference type="Proteomes" id="UP000244727"/>
    </source>
</evidence>
<name>A0A2R4X075_9EURY</name>
<organism evidence="3 4">
    <name type="scientific">Halococcoides cellulosivorans</name>
    <dbReference type="NCBI Taxonomy" id="1679096"/>
    <lineage>
        <taxon>Archaea</taxon>
        <taxon>Methanobacteriati</taxon>
        <taxon>Methanobacteriota</taxon>
        <taxon>Stenosarchaea group</taxon>
        <taxon>Halobacteria</taxon>
        <taxon>Halobacteriales</taxon>
        <taxon>Haloarculaceae</taxon>
        <taxon>Halococcoides</taxon>
    </lineage>
</organism>
<keyword evidence="1" id="KW-0472">Membrane</keyword>
<dbReference type="RefSeq" id="WP_108381546.1">
    <property type="nucleotide sequence ID" value="NZ_CP028858.1"/>
</dbReference>
<evidence type="ECO:0000256" key="1">
    <source>
        <dbReference type="SAM" id="Phobius"/>
    </source>
</evidence>
<dbReference type="Pfam" id="PF09335">
    <property type="entry name" value="VTT_dom"/>
    <property type="match status" value="1"/>
</dbReference>